<reference evidence="1" key="1">
    <citation type="journal article" date="2019" name="bioRxiv">
        <title>The Genome of the Zebra Mussel, Dreissena polymorpha: A Resource for Invasive Species Research.</title>
        <authorList>
            <person name="McCartney M.A."/>
            <person name="Auch B."/>
            <person name="Kono T."/>
            <person name="Mallez S."/>
            <person name="Zhang Y."/>
            <person name="Obille A."/>
            <person name="Becker A."/>
            <person name="Abrahante J.E."/>
            <person name="Garbe J."/>
            <person name="Badalamenti J.P."/>
            <person name="Herman A."/>
            <person name="Mangelson H."/>
            <person name="Liachko I."/>
            <person name="Sullivan S."/>
            <person name="Sone E.D."/>
            <person name="Koren S."/>
            <person name="Silverstein K.A.T."/>
            <person name="Beckman K.B."/>
            <person name="Gohl D.M."/>
        </authorList>
    </citation>
    <scope>NUCLEOTIDE SEQUENCE</scope>
    <source>
        <strain evidence="1">Duluth1</strain>
        <tissue evidence="1">Whole animal</tissue>
    </source>
</reference>
<comment type="caution">
    <text evidence="1">The sequence shown here is derived from an EMBL/GenBank/DDBJ whole genome shotgun (WGS) entry which is preliminary data.</text>
</comment>
<evidence type="ECO:0000313" key="2">
    <source>
        <dbReference type="Proteomes" id="UP000828390"/>
    </source>
</evidence>
<proteinExistence type="predicted"/>
<gene>
    <name evidence="1" type="ORF">DPMN_084235</name>
</gene>
<accession>A0A9D4BJ71</accession>
<name>A0A9D4BJ71_DREPO</name>
<dbReference type="Proteomes" id="UP000828390">
    <property type="component" value="Unassembled WGS sequence"/>
</dbReference>
<reference evidence="1" key="2">
    <citation type="submission" date="2020-11" db="EMBL/GenBank/DDBJ databases">
        <authorList>
            <person name="McCartney M.A."/>
            <person name="Auch B."/>
            <person name="Kono T."/>
            <person name="Mallez S."/>
            <person name="Becker A."/>
            <person name="Gohl D.M."/>
            <person name="Silverstein K.A.T."/>
            <person name="Koren S."/>
            <person name="Bechman K.B."/>
            <person name="Herman A."/>
            <person name="Abrahante J.E."/>
            <person name="Garbe J."/>
        </authorList>
    </citation>
    <scope>NUCLEOTIDE SEQUENCE</scope>
    <source>
        <strain evidence="1">Duluth1</strain>
        <tissue evidence="1">Whole animal</tissue>
    </source>
</reference>
<protein>
    <submittedName>
        <fullName evidence="1">Uncharacterized protein</fullName>
    </submittedName>
</protein>
<dbReference type="AlphaFoldDB" id="A0A9D4BJ71"/>
<sequence length="51" mass="5887">MYINSTGTRTNTWRVNVTRDMFLTSLECNVSVSVLYQEAMVVDLDISRELN</sequence>
<keyword evidence="2" id="KW-1185">Reference proteome</keyword>
<organism evidence="1 2">
    <name type="scientific">Dreissena polymorpha</name>
    <name type="common">Zebra mussel</name>
    <name type="synonym">Mytilus polymorpha</name>
    <dbReference type="NCBI Taxonomy" id="45954"/>
    <lineage>
        <taxon>Eukaryota</taxon>
        <taxon>Metazoa</taxon>
        <taxon>Spiralia</taxon>
        <taxon>Lophotrochozoa</taxon>
        <taxon>Mollusca</taxon>
        <taxon>Bivalvia</taxon>
        <taxon>Autobranchia</taxon>
        <taxon>Heteroconchia</taxon>
        <taxon>Euheterodonta</taxon>
        <taxon>Imparidentia</taxon>
        <taxon>Neoheterodontei</taxon>
        <taxon>Myida</taxon>
        <taxon>Dreissenoidea</taxon>
        <taxon>Dreissenidae</taxon>
        <taxon>Dreissena</taxon>
    </lineage>
</organism>
<evidence type="ECO:0000313" key="1">
    <source>
        <dbReference type="EMBL" id="KAH3696759.1"/>
    </source>
</evidence>
<dbReference type="EMBL" id="JAIWYP010000016">
    <property type="protein sequence ID" value="KAH3696759.1"/>
    <property type="molecule type" value="Genomic_DNA"/>
</dbReference>